<feature type="transmembrane region" description="Helical" evidence="9">
    <location>
        <begin position="293"/>
        <end position="315"/>
    </location>
</feature>
<dbReference type="InterPro" id="IPR027417">
    <property type="entry name" value="P-loop_NTPase"/>
</dbReference>
<keyword evidence="9" id="KW-1133">Transmembrane helix</keyword>
<keyword evidence="5" id="KW-0547">Nucleotide-binding</keyword>
<sequence>MQTFTTSQPEQHKENTFSPFLLIDNVSKVYSTAKGFCTVLDQINLTVQEGEFLCLIGHSGCGKSTLLNMVSGFNQPTEGQVRLQGKLITQPGPDRMMVFQNYCLLPWKTAFENVYLAVHSVYPHLTKAEKIARVEEYLSMVGLTEAAQKKPHQLSGGMKQRVAIARALAIRPQVLILDEPFGALDAITKEELQEELLKIWREYRLTVLMITHDIDEALFLADRVVMMTNGPAAKIGEILNIPFPRPRVRAQILQDPNYYALRNSALDFLYHRCAISEDPITEVETPSENQPKFYLKMAGIVGGIALAGLMGWGLLQTFIPKHSQPSTNTPLELLK</sequence>
<organism evidence="11 12">
    <name type="scientific">Gloeothece verrucosa (strain PCC 7822)</name>
    <name type="common">Cyanothece sp. (strain PCC 7822)</name>
    <dbReference type="NCBI Taxonomy" id="497965"/>
    <lineage>
        <taxon>Bacteria</taxon>
        <taxon>Bacillati</taxon>
        <taxon>Cyanobacteriota</taxon>
        <taxon>Cyanophyceae</taxon>
        <taxon>Oscillatoriophycideae</taxon>
        <taxon>Chroococcales</taxon>
        <taxon>Aphanothecaceae</taxon>
        <taxon>Gloeothece</taxon>
        <taxon>Gloeothece verrucosa</taxon>
    </lineage>
</organism>
<dbReference type="Pfam" id="PF00005">
    <property type="entry name" value="ABC_tran"/>
    <property type="match status" value="1"/>
</dbReference>
<name>E0UK98_GLOV7</name>
<dbReference type="HOGENOM" id="CLU_000604_1_22_3"/>
<dbReference type="InterPro" id="IPR005890">
    <property type="entry name" value="NO3_transporter_ATP-bd-like"/>
</dbReference>
<dbReference type="Proteomes" id="UP000008206">
    <property type="component" value="Chromosome"/>
</dbReference>
<evidence type="ECO:0000256" key="4">
    <source>
        <dbReference type="ARBA" id="ARBA00022475"/>
    </source>
</evidence>
<keyword evidence="8 9" id="KW-0472">Membrane</keyword>
<dbReference type="InterPro" id="IPR003593">
    <property type="entry name" value="AAA+_ATPase"/>
</dbReference>
<dbReference type="RefSeq" id="WP_013323928.1">
    <property type="nucleotide sequence ID" value="NC_014501.1"/>
</dbReference>
<dbReference type="eggNOG" id="COG1116">
    <property type="taxonomic scope" value="Bacteria"/>
</dbReference>
<reference evidence="12" key="1">
    <citation type="journal article" date="2011" name="MBio">
        <title>Novel metabolic attributes of the genus Cyanothece, comprising a group of unicellular nitrogen-fixing Cyanobacteria.</title>
        <authorList>
            <person name="Bandyopadhyay A."/>
            <person name="Elvitigala T."/>
            <person name="Welsh E."/>
            <person name="Stockel J."/>
            <person name="Liberton M."/>
            <person name="Min H."/>
            <person name="Sherman L.A."/>
            <person name="Pakrasi H.B."/>
        </authorList>
    </citation>
    <scope>NUCLEOTIDE SEQUENCE [LARGE SCALE GENOMIC DNA]</scope>
    <source>
        <strain evidence="12">PCC 7822</strain>
    </source>
</reference>
<keyword evidence="9" id="KW-0812">Transmembrane</keyword>
<accession>E0UK98</accession>
<comment type="similarity">
    <text evidence="2">Belongs to the ABC transporter superfamily. Nitrate/nitrite/cyanate uptake transporter (NitT) (TC 3.A.1.16) family.</text>
</comment>
<dbReference type="SMART" id="SM00382">
    <property type="entry name" value="AAA"/>
    <property type="match status" value="1"/>
</dbReference>
<dbReference type="SUPFAM" id="SSF52540">
    <property type="entry name" value="P-loop containing nucleoside triphosphate hydrolases"/>
    <property type="match status" value="1"/>
</dbReference>
<gene>
    <name evidence="11" type="ordered locus">Cyan7822_3930</name>
</gene>
<comment type="subcellular location">
    <subcellularLocation>
        <location evidence="1">Cell inner membrane</location>
        <topology evidence="1">Peripheral membrane protein</topology>
    </subcellularLocation>
</comment>
<dbReference type="GO" id="GO:0005886">
    <property type="term" value="C:plasma membrane"/>
    <property type="evidence" value="ECO:0007669"/>
    <property type="project" value="UniProtKB-SubCell"/>
</dbReference>
<dbReference type="STRING" id="497965.Cyan7822_3930"/>
<keyword evidence="6" id="KW-0067">ATP-binding</keyword>
<dbReference type="PANTHER" id="PTHR42788">
    <property type="entry name" value="TAURINE IMPORT ATP-BINDING PROTEIN-RELATED"/>
    <property type="match status" value="1"/>
</dbReference>
<keyword evidence="12" id="KW-1185">Reference proteome</keyword>
<dbReference type="GO" id="GO:0005524">
    <property type="term" value="F:ATP binding"/>
    <property type="evidence" value="ECO:0007669"/>
    <property type="project" value="UniProtKB-KW"/>
</dbReference>
<dbReference type="InterPro" id="IPR003439">
    <property type="entry name" value="ABC_transporter-like_ATP-bd"/>
</dbReference>
<keyword evidence="3" id="KW-0813">Transport</keyword>
<dbReference type="AlphaFoldDB" id="E0UK98"/>
<dbReference type="PROSITE" id="PS50893">
    <property type="entry name" value="ABC_TRANSPORTER_2"/>
    <property type="match status" value="1"/>
</dbReference>
<dbReference type="GO" id="GO:0015112">
    <property type="term" value="F:nitrate transmembrane transporter activity"/>
    <property type="evidence" value="ECO:0007669"/>
    <property type="project" value="InterPro"/>
</dbReference>
<evidence type="ECO:0000313" key="11">
    <source>
        <dbReference type="EMBL" id="ADN15860.1"/>
    </source>
</evidence>
<dbReference type="KEGG" id="cyj:Cyan7822_3930"/>
<dbReference type="InterPro" id="IPR017871">
    <property type="entry name" value="ABC_transporter-like_CS"/>
</dbReference>
<feature type="domain" description="ABC transporter" evidence="10">
    <location>
        <begin position="21"/>
        <end position="254"/>
    </location>
</feature>
<evidence type="ECO:0000256" key="3">
    <source>
        <dbReference type="ARBA" id="ARBA00022448"/>
    </source>
</evidence>
<evidence type="ECO:0000256" key="6">
    <source>
        <dbReference type="ARBA" id="ARBA00022840"/>
    </source>
</evidence>
<dbReference type="NCBIfam" id="TIGR01184">
    <property type="entry name" value="ntrCD"/>
    <property type="match status" value="1"/>
</dbReference>
<evidence type="ECO:0000259" key="10">
    <source>
        <dbReference type="PROSITE" id="PS50893"/>
    </source>
</evidence>
<dbReference type="Gene3D" id="3.40.50.300">
    <property type="entry name" value="P-loop containing nucleotide triphosphate hydrolases"/>
    <property type="match status" value="1"/>
</dbReference>
<evidence type="ECO:0000256" key="9">
    <source>
        <dbReference type="SAM" id="Phobius"/>
    </source>
</evidence>
<evidence type="ECO:0000256" key="8">
    <source>
        <dbReference type="ARBA" id="ARBA00023136"/>
    </source>
</evidence>
<keyword evidence="4" id="KW-1003">Cell membrane</keyword>
<evidence type="ECO:0000313" key="12">
    <source>
        <dbReference type="Proteomes" id="UP000008206"/>
    </source>
</evidence>
<proteinExistence type="inferred from homology"/>
<dbReference type="EMBL" id="CP002198">
    <property type="protein sequence ID" value="ADN15860.1"/>
    <property type="molecule type" value="Genomic_DNA"/>
</dbReference>
<evidence type="ECO:0000256" key="2">
    <source>
        <dbReference type="ARBA" id="ARBA00009440"/>
    </source>
</evidence>
<evidence type="ECO:0000256" key="7">
    <source>
        <dbReference type="ARBA" id="ARBA00022967"/>
    </source>
</evidence>
<dbReference type="PANTHER" id="PTHR42788:SF7">
    <property type="entry name" value="NITRATE ABC TRANSPORTER ATP-BINDING PROTEIN"/>
    <property type="match status" value="1"/>
</dbReference>
<keyword evidence="7" id="KW-1278">Translocase</keyword>
<protein>
    <submittedName>
        <fullName evidence="11">Nitrate ABC transporter, ATPase subunits C and D</fullName>
    </submittedName>
</protein>
<evidence type="ECO:0000256" key="5">
    <source>
        <dbReference type="ARBA" id="ARBA00022741"/>
    </source>
</evidence>
<dbReference type="CDD" id="cd03293">
    <property type="entry name" value="ABC_NrtD_SsuB_transporters"/>
    <property type="match status" value="1"/>
</dbReference>
<dbReference type="OrthoDB" id="450403at2"/>
<dbReference type="InterPro" id="IPR050166">
    <property type="entry name" value="ABC_transporter_ATP-bind"/>
</dbReference>
<evidence type="ECO:0000256" key="1">
    <source>
        <dbReference type="ARBA" id="ARBA00004417"/>
    </source>
</evidence>
<dbReference type="GO" id="GO:0016887">
    <property type="term" value="F:ATP hydrolysis activity"/>
    <property type="evidence" value="ECO:0007669"/>
    <property type="project" value="InterPro"/>
</dbReference>
<dbReference type="PROSITE" id="PS00211">
    <property type="entry name" value="ABC_TRANSPORTER_1"/>
    <property type="match status" value="1"/>
</dbReference>